<keyword evidence="4" id="KW-1185">Reference proteome</keyword>
<dbReference type="InterPro" id="IPR052338">
    <property type="entry name" value="Transposase_5"/>
</dbReference>
<dbReference type="Proteomes" id="UP000247702">
    <property type="component" value="Unassembled WGS sequence"/>
</dbReference>
<dbReference type="Gene3D" id="3.30.420.10">
    <property type="entry name" value="Ribonuclease H-like superfamily/Ribonuclease H"/>
    <property type="match status" value="1"/>
</dbReference>
<dbReference type="PANTHER" id="PTHR23022">
    <property type="entry name" value="TRANSPOSABLE ELEMENT-RELATED"/>
    <property type="match status" value="1"/>
</dbReference>
<dbReference type="EMBL" id="BEXD01001182">
    <property type="protein sequence ID" value="GBB92829.1"/>
    <property type="molecule type" value="Genomic_DNA"/>
</dbReference>
<dbReference type="Pfam" id="PF01498">
    <property type="entry name" value="HTH_Tnp_Tc3_2"/>
    <property type="match status" value="1"/>
</dbReference>
<evidence type="ECO:0000313" key="4">
    <source>
        <dbReference type="Proteomes" id="UP000247702"/>
    </source>
</evidence>
<evidence type="ECO:0000313" key="3">
    <source>
        <dbReference type="EMBL" id="GBB92829.1"/>
    </source>
</evidence>
<dbReference type="PANTHER" id="PTHR23022:SF135">
    <property type="entry name" value="SI:DKEY-77F5.3"/>
    <property type="match status" value="1"/>
</dbReference>
<dbReference type="Pfam" id="PF13358">
    <property type="entry name" value="DDE_3"/>
    <property type="match status" value="1"/>
</dbReference>
<organism evidence="3 4">
    <name type="scientific">Rhizophagus clarus</name>
    <dbReference type="NCBI Taxonomy" id="94130"/>
    <lineage>
        <taxon>Eukaryota</taxon>
        <taxon>Fungi</taxon>
        <taxon>Fungi incertae sedis</taxon>
        <taxon>Mucoromycota</taxon>
        <taxon>Glomeromycotina</taxon>
        <taxon>Glomeromycetes</taxon>
        <taxon>Glomerales</taxon>
        <taxon>Glomeraceae</taxon>
        <taxon>Rhizophagus</taxon>
    </lineage>
</organism>
<dbReference type="GO" id="GO:0006313">
    <property type="term" value="P:DNA transposition"/>
    <property type="evidence" value="ECO:0007669"/>
    <property type="project" value="InterPro"/>
</dbReference>
<protein>
    <recommendedName>
        <fullName evidence="5">Tc1-like transposase DDE domain-containing protein</fullName>
    </recommendedName>
</protein>
<sequence length="277" mass="32481">MLERGFTSREIAAKIGCKSHTTILNEQNERTIIRRLMTSKCSTAVQLKNSLQANEKIKVCTETICRALRRNGLKTRVKCKKPLLSKKYREQHLKFAKRFKDWTVSDWSKVVWSDESKFQIFGSDRHQYCWKKDGESLKDAHVKPTVKFGGRSVFILEEDFIETLRYYKLSVGDIIFQQDNDLKHTTTLTKKWFEDNGIEVLPWPPQLPDLNPIEHLWNDIDCQIRALNVEIKGKDALWEYVSKIWNETLLETCTKLIETIPERIQDVINAKGGYTQW</sequence>
<feature type="domain" description="Tc1-like transposase DDE" evidence="2">
    <location>
        <begin position="159"/>
        <end position="232"/>
    </location>
</feature>
<comment type="caution">
    <text evidence="3">The sequence shown here is derived from an EMBL/GenBank/DDBJ whole genome shotgun (WGS) entry which is preliminary data.</text>
</comment>
<name>A0A2Z6R486_9GLOM</name>
<evidence type="ECO:0000259" key="1">
    <source>
        <dbReference type="Pfam" id="PF01498"/>
    </source>
</evidence>
<evidence type="ECO:0008006" key="5">
    <source>
        <dbReference type="Google" id="ProtNLM"/>
    </source>
</evidence>
<reference evidence="3 4" key="1">
    <citation type="submission" date="2017-11" db="EMBL/GenBank/DDBJ databases">
        <title>The genome of Rhizophagus clarus HR1 reveals common genetic basis of auxotrophy among arbuscular mycorrhizal fungi.</title>
        <authorList>
            <person name="Kobayashi Y."/>
        </authorList>
    </citation>
    <scope>NUCLEOTIDE SEQUENCE [LARGE SCALE GENOMIC DNA]</scope>
    <source>
        <strain evidence="3 4">HR1</strain>
    </source>
</reference>
<dbReference type="GO" id="GO:0003677">
    <property type="term" value="F:DNA binding"/>
    <property type="evidence" value="ECO:0007669"/>
    <property type="project" value="InterPro"/>
</dbReference>
<dbReference type="InterPro" id="IPR002492">
    <property type="entry name" value="Transposase_Tc1-like"/>
</dbReference>
<dbReference type="GO" id="GO:0015074">
    <property type="term" value="P:DNA integration"/>
    <property type="evidence" value="ECO:0007669"/>
    <property type="project" value="InterPro"/>
</dbReference>
<dbReference type="InterPro" id="IPR036397">
    <property type="entry name" value="RNaseH_sf"/>
</dbReference>
<dbReference type="InterPro" id="IPR038717">
    <property type="entry name" value="Tc1-like_DDE_dom"/>
</dbReference>
<accession>A0A2Z6R486</accession>
<evidence type="ECO:0000259" key="2">
    <source>
        <dbReference type="Pfam" id="PF13358"/>
    </source>
</evidence>
<proteinExistence type="predicted"/>
<gene>
    <name evidence="3" type="ORF">RclHR1_20610005</name>
</gene>
<feature type="domain" description="Transposase Tc1-like" evidence="1">
    <location>
        <begin position="30"/>
        <end position="100"/>
    </location>
</feature>
<dbReference type="AlphaFoldDB" id="A0A2Z6R486"/>
<dbReference type="STRING" id="94130.A0A2Z6R486"/>